<protein>
    <submittedName>
        <fullName evidence="2">Transcriptional regulator with XRE-family HTH domain</fullName>
    </submittedName>
</protein>
<dbReference type="SUPFAM" id="SSF47413">
    <property type="entry name" value="lambda repressor-like DNA-binding domains"/>
    <property type="match status" value="1"/>
</dbReference>
<comment type="caution">
    <text evidence="2">The sequence shown here is derived from an EMBL/GenBank/DDBJ whole genome shotgun (WGS) entry which is preliminary data.</text>
</comment>
<feature type="domain" description="HTH cro/C1-type" evidence="1">
    <location>
        <begin position="21"/>
        <end position="75"/>
    </location>
</feature>
<dbReference type="GeneID" id="91570440"/>
<dbReference type="PROSITE" id="PS50943">
    <property type="entry name" value="HTH_CROC1"/>
    <property type="match status" value="1"/>
</dbReference>
<gene>
    <name evidence="2" type="ORF">JO379_003566</name>
</gene>
<name>A0ABS4Y6N4_9ACTN</name>
<accession>A0ABS4Y6N4</accession>
<dbReference type="CDD" id="cd00093">
    <property type="entry name" value="HTH_XRE"/>
    <property type="match status" value="1"/>
</dbReference>
<organism evidence="2 3">
    <name type="scientific">Streptomyces syringium</name>
    <dbReference type="NCBI Taxonomy" id="76729"/>
    <lineage>
        <taxon>Bacteria</taxon>
        <taxon>Bacillati</taxon>
        <taxon>Actinomycetota</taxon>
        <taxon>Actinomycetes</taxon>
        <taxon>Kitasatosporales</taxon>
        <taxon>Streptomycetaceae</taxon>
        <taxon>Streptomyces</taxon>
    </lineage>
</organism>
<dbReference type="Proteomes" id="UP001519291">
    <property type="component" value="Unassembled WGS sequence"/>
</dbReference>
<dbReference type="Gene3D" id="1.10.260.40">
    <property type="entry name" value="lambda repressor-like DNA-binding domains"/>
    <property type="match status" value="1"/>
</dbReference>
<dbReference type="RefSeq" id="WP_130878463.1">
    <property type="nucleotide sequence ID" value="NZ_JAGIOH010000001.1"/>
</dbReference>
<sequence length="281" mass="31600">MPAPKELDPSTSLAALYGKKVRKLRIQAGWTQRELGEKVHVTHSRIAKIELGTESLPRQLSNALDEVLGADGDLCDLWEHIGYTPPFPFWSRRFFEYETKATRMHKFSQVIPGLAQTEEFMRALFQAGENYGASNLEEKVSIRLSRQARLDTPEPPWLWIILDQAVLYRIVGGRDVMRGQLAHLLALAERPRVHVQILPYESPDPVAMGGSLTILTLPKKGEVVYMEGIRSGGIIEEPEEVAKYAAAYDRMQANALSPAASEDFIRKVMEAHYPCAPYDPT</sequence>
<dbReference type="Pfam" id="PF19054">
    <property type="entry name" value="DUF5753"/>
    <property type="match status" value="1"/>
</dbReference>
<evidence type="ECO:0000313" key="3">
    <source>
        <dbReference type="Proteomes" id="UP001519291"/>
    </source>
</evidence>
<dbReference type="InterPro" id="IPR010982">
    <property type="entry name" value="Lambda_DNA-bd_dom_sf"/>
</dbReference>
<dbReference type="EMBL" id="JAGIOH010000001">
    <property type="protein sequence ID" value="MBP2404097.1"/>
    <property type="molecule type" value="Genomic_DNA"/>
</dbReference>
<keyword evidence="3" id="KW-1185">Reference proteome</keyword>
<dbReference type="InterPro" id="IPR001387">
    <property type="entry name" value="Cro/C1-type_HTH"/>
</dbReference>
<proteinExistence type="predicted"/>
<evidence type="ECO:0000313" key="2">
    <source>
        <dbReference type="EMBL" id="MBP2404097.1"/>
    </source>
</evidence>
<dbReference type="SMART" id="SM00530">
    <property type="entry name" value="HTH_XRE"/>
    <property type="match status" value="1"/>
</dbReference>
<reference evidence="2 3" key="1">
    <citation type="submission" date="2021-03" db="EMBL/GenBank/DDBJ databases">
        <title>Sequencing the genomes of 1000 actinobacteria strains.</title>
        <authorList>
            <person name="Klenk H.-P."/>
        </authorList>
    </citation>
    <scope>NUCLEOTIDE SEQUENCE [LARGE SCALE GENOMIC DNA]</scope>
    <source>
        <strain evidence="2 3">DSM 41480</strain>
    </source>
</reference>
<dbReference type="Pfam" id="PF13560">
    <property type="entry name" value="HTH_31"/>
    <property type="match status" value="1"/>
</dbReference>
<dbReference type="InterPro" id="IPR043917">
    <property type="entry name" value="DUF5753"/>
</dbReference>
<evidence type="ECO:0000259" key="1">
    <source>
        <dbReference type="PROSITE" id="PS50943"/>
    </source>
</evidence>